<dbReference type="AlphaFoldDB" id="A0A646HHK0"/>
<protein>
    <submittedName>
        <fullName evidence="1">Uncharacterized protein</fullName>
    </submittedName>
</protein>
<accession>A0A646HHK0</accession>
<reference evidence="2" key="1">
    <citation type="submission" date="2019-09" db="EMBL/GenBank/DDBJ databases">
        <title>Distinct polysaccharide growth profiles of human intestinal Prevotella copri isolates.</title>
        <authorList>
            <person name="Fehlner-Peach H."/>
            <person name="Magnabosco C."/>
            <person name="Raghavan V."/>
            <person name="Scher J.U."/>
            <person name="Tett A."/>
            <person name="Cox L.M."/>
            <person name="Gottsegen C."/>
            <person name="Watters A."/>
            <person name="Wiltshire- Gordon J.D."/>
            <person name="Segata N."/>
            <person name="Bonneau R."/>
            <person name="Littman D.R."/>
        </authorList>
    </citation>
    <scope>NUCLEOTIDE SEQUENCE [LARGE SCALE GENOMIC DNA]</scope>
    <source>
        <strain evidence="2">iP54</strain>
    </source>
</reference>
<evidence type="ECO:0000313" key="2">
    <source>
        <dbReference type="Proteomes" id="UP000420635"/>
    </source>
</evidence>
<sequence>MEVKIKYSELQDFILHNFKKEVSLTFVAPSTVSVSTKIKVFGFAKSIGVEMCVEKIDCSNLQIAYSGKLGVELLITPAIAFLKKLLPDKTNFITQNSNNRVIVNMAEIEQLKGVLEKVTLKSICFDEEHVIIESSMNIPNCK</sequence>
<organism evidence="1 2">
    <name type="scientific">Segatella copri</name>
    <dbReference type="NCBI Taxonomy" id="165179"/>
    <lineage>
        <taxon>Bacteria</taxon>
        <taxon>Pseudomonadati</taxon>
        <taxon>Bacteroidota</taxon>
        <taxon>Bacteroidia</taxon>
        <taxon>Bacteroidales</taxon>
        <taxon>Prevotellaceae</taxon>
        <taxon>Segatella</taxon>
    </lineage>
</organism>
<gene>
    <name evidence="1" type="ORF">F7D59_07145</name>
</gene>
<proteinExistence type="predicted"/>
<dbReference type="EMBL" id="VZBQ01000082">
    <property type="protein sequence ID" value="MQN89629.1"/>
    <property type="molecule type" value="Genomic_DNA"/>
</dbReference>
<evidence type="ECO:0000313" key="1">
    <source>
        <dbReference type="EMBL" id="MQN89629.1"/>
    </source>
</evidence>
<dbReference type="RefSeq" id="WP_153113267.1">
    <property type="nucleotide sequence ID" value="NZ_VZAS01000092.1"/>
</dbReference>
<dbReference type="Proteomes" id="UP000420635">
    <property type="component" value="Unassembled WGS sequence"/>
</dbReference>
<name>A0A646HHK0_9BACT</name>
<comment type="caution">
    <text evidence="1">The sequence shown here is derived from an EMBL/GenBank/DDBJ whole genome shotgun (WGS) entry which is preliminary data.</text>
</comment>